<keyword evidence="1" id="KW-0802">TPR repeat</keyword>
<accession>A0A6N9NHP5</accession>
<feature type="transmembrane region" description="Helical" evidence="2">
    <location>
        <begin position="160"/>
        <end position="180"/>
    </location>
</feature>
<dbReference type="InterPro" id="IPR003646">
    <property type="entry name" value="SH3-like_bac-type"/>
</dbReference>
<dbReference type="Pfam" id="PF08239">
    <property type="entry name" value="SH3_3"/>
    <property type="match status" value="1"/>
</dbReference>
<feature type="domain" description="SH3b" evidence="4">
    <location>
        <begin position="189"/>
        <end position="251"/>
    </location>
</feature>
<dbReference type="InterPro" id="IPR011990">
    <property type="entry name" value="TPR-like_helical_dom_sf"/>
</dbReference>
<evidence type="ECO:0000259" key="4">
    <source>
        <dbReference type="SMART" id="SM00287"/>
    </source>
</evidence>
<dbReference type="Proteomes" id="UP000470771">
    <property type="component" value="Unassembled WGS sequence"/>
</dbReference>
<keyword evidence="3" id="KW-0732">Signal</keyword>
<keyword evidence="2" id="KW-0812">Transmembrane</keyword>
<organism evidence="5 6">
    <name type="scientific">Acidiluteibacter ferrifornacis</name>
    <dbReference type="NCBI Taxonomy" id="2692424"/>
    <lineage>
        <taxon>Bacteria</taxon>
        <taxon>Pseudomonadati</taxon>
        <taxon>Bacteroidota</taxon>
        <taxon>Flavobacteriia</taxon>
        <taxon>Flavobacteriales</taxon>
        <taxon>Cryomorphaceae</taxon>
        <taxon>Acidiluteibacter</taxon>
    </lineage>
</organism>
<reference evidence="5 6" key="1">
    <citation type="submission" date="2019-12" db="EMBL/GenBank/DDBJ databases">
        <authorList>
            <person name="Zhao J."/>
        </authorList>
    </citation>
    <scope>NUCLEOTIDE SEQUENCE [LARGE SCALE GENOMIC DNA]</scope>
    <source>
        <strain evidence="5 6">S-15</strain>
    </source>
</reference>
<gene>
    <name evidence="5" type="ORF">GQN54_04485</name>
</gene>
<name>A0A6N9NHP5_9FLAO</name>
<feature type="transmembrane region" description="Helical" evidence="2">
    <location>
        <begin position="131"/>
        <end position="151"/>
    </location>
</feature>
<dbReference type="SMART" id="SM00028">
    <property type="entry name" value="TPR"/>
    <property type="match status" value="2"/>
</dbReference>
<feature type="signal peptide" evidence="3">
    <location>
        <begin position="1"/>
        <end position="18"/>
    </location>
</feature>
<dbReference type="Gene3D" id="2.30.30.40">
    <property type="entry name" value="SH3 Domains"/>
    <property type="match status" value="1"/>
</dbReference>
<evidence type="ECO:0000313" key="6">
    <source>
        <dbReference type="Proteomes" id="UP000470771"/>
    </source>
</evidence>
<comment type="caution">
    <text evidence="5">The sequence shown here is derived from an EMBL/GenBank/DDBJ whole genome shotgun (WGS) entry which is preliminary data.</text>
</comment>
<dbReference type="InterPro" id="IPR019734">
    <property type="entry name" value="TPR_rpt"/>
</dbReference>
<dbReference type="SUPFAM" id="SSF48452">
    <property type="entry name" value="TPR-like"/>
    <property type="match status" value="1"/>
</dbReference>
<keyword evidence="6" id="KW-1185">Reference proteome</keyword>
<dbReference type="PROSITE" id="PS50293">
    <property type="entry name" value="TPR_REGION"/>
    <property type="match status" value="1"/>
</dbReference>
<keyword evidence="2" id="KW-0472">Membrane</keyword>
<proteinExistence type="predicted"/>
<evidence type="ECO:0000256" key="2">
    <source>
        <dbReference type="SAM" id="Phobius"/>
    </source>
</evidence>
<dbReference type="PROSITE" id="PS50005">
    <property type="entry name" value="TPR"/>
    <property type="match status" value="1"/>
</dbReference>
<dbReference type="Gene3D" id="1.25.40.10">
    <property type="entry name" value="Tetratricopeptide repeat domain"/>
    <property type="match status" value="1"/>
</dbReference>
<dbReference type="SMART" id="SM00287">
    <property type="entry name" value="SH3b"/>
    <property type="match status" value="1"/>
</dbReference>
<feature type="repeat" description="TPR" evidence="1">
    <location>
        <begin position="56"/>
        <end position="89"/>
    </location>
</feature>
<dbReference type="EMBL" id="WWNE01000005">
    <property type="protein sequence ID" value="NBG65359.1"/>
    <property type="molecule type" value="Genomic_DNA"/>
</dbReference>
<evidence type="ECO:0000313" key="5">
    <source>
        <dbReference type="EMBL" id="NBG65359.1"/>
    </source>
</evidence>
<keyword evidence="2" id="KW-1133">Transmembrane helix</keyword>
<feature type="chain" id="PRO_5027036695" evidence="3">
    <location>
        <begin position="19"/>
        <end position="251"/>
    </location>
</feature>
<sequence>MRKILFTLTLFVSVSLFAGNQFEAQFEKANELYESANYEEALKVYYELEKAGINGFNLQFNIGNAHYKLDEIPSAILHYEKALKIDPSNEDVKQNLKLAYAKTTDKIEPARELVINRWWKQIINLNSADSWGIIATFLLFTSLMLALFYLLANKSIIRRIGFFGASAVLLMAIICYFFGYQQHNYSNEAKAAIIFTPTVSIKSAPGESGTVLFVLHKGTKVHLLESTNEWRNVALPNGNKGWIKENDIREI</sequence>
<protein>
    <submittedName>
        <fullName evidence="5">Tetratricopeptide repeat protein</fullName>
    </submittedName>
</protein>
<dbReference type="Pfam" id="PF00515">
    <property type="entry name" value="TPR_1"/>
    <property type="match status" value="1"/>
</dbReference>
<evidence type="ECO:0000256" key="3">
    <source>
        <dbReference type="SAM" id="SignalP"/>
    </source>
</evidence>
<evidence type="ECO:0000256" key="1">
    <source>
        <dbReference type="PROSITE-ProRule" id="PRU00339"/>
    </source>
</evidence>
<dbReference type="RefSeq" id="WP_160632321.1">
    <property type="nucleotide sequence ID" value="NZ_WWNE01000005.1"/>
</dbReference>
<dbReference type="AlphaFoldDB" id="A0A6N9NHP5"/>